<proteinExistence type="predicted"/>
<reference evidence="1" key="1">
    <citation type="submission" date="2021-02" db="EMBL/GenBank/DDBJ databases">
        <authorList>
            <person name="Dougan E. K."/>
            <person name="Rhodes N."/>
            <person name="Thang M."/>
            <person name="Chan C."/>
        </authorList>
    </citation>
    <scope>NUCLEOTIDE SEQUENCE</scope>
</reference>
<dbReference type="OrthoDB" id="478856at2759"/>
<protein>
    <submittedName>
        <fullName evidence="1">GRM8 protein</fullName>
    </submittedName>
</protein>
<gene>
    <name evidence="1" type="primary">GRM8</name>
    <name evidence="1" type="ORF">SPIL2461_LOCUS15785</name>
</gene>
<evidence type="ECO:0000313" key="1">
    <source>
        <dbReference type="EMBL" id="CAE7592818.1"/>
    </source>
</evidence>
<accession>A0A812US67</accession>
<dbReference type="EMBL" id="CAJNIZ010039657">
    <property type="protein sequence ID" value="CAE7592818.1"/>
    <property type="molecule type" value="Genomic_DNA"/>
</dbReference>
<evidence type="ECO:0000313" key="2">
    <source>
        <dbReference type="Proteomes" id="UP000649617"/>
    </source>
</evidence>
<dbReference type="AlphaFoldDB" id="A0A812US67"/>
<keyword evidence="2" id="KW-1185">Reference proteome</keyword>
<organism evidence="1 2">
    <name type="scientific">Symbiodinium pilosum</name>
    <name type="common">Dinoflagellate</name>
    <dbReference type="NCBI Taxonomy" id="2952"/>
    <lineage>
        <taxon>Eukaryota</taxon>
        <taxon>Sar</taxon>
        <taxon>Alveolata</taxon>
        <taxon>Dinophyceae</taxon>
        <taxon>Suessiales</taxon>
        <taxon>Symbiodiniaceae</taxon>
        <taxon>Symbiodinium</taxon>
    </lineage>
</organism>
<feature type="non-terminal residue" evidence="1">
    <location>
        <position position="1"/>
    </location>
</feature>
<comment type="caution">
    <text evidence="1">The sequence shown here is derived from an EMBL/GenBank/DDBJ whole genome shotgun (WGS) entry which is preliminary data.</text>
</comment>
<name>A0A812US67_SYMPI</name>
<dbReference type="Proteomes" id="UP000649617">
    <property type="component" value="Unassembled WGS sequence"/>
</dbReference>
<sequence length="60" mass="6729">MWCAGEIVTAYKNKVTTVPLICDGFIQLDAEALELIPDVWTAQQKQILANYGITMEDVKK</sequence>